<evidence type="ECO:0000313" key="8">
    <source>
        <dbReference type="Proteomes" id="UP000178681"/>
    </source>
</evidence>
<dbReference type="PANTHER" id="PTHR34138">
    <property type="entry name" value="CELL SHAPE-DETERMINING PROTEIN MREC"/>
    <property type="match status" value="1"/>
</dbReference>
<dbReference type="AlphaFoldDB" id="A0A1F5Z6B6"/>
<accession>A0A1F5Z6B6</accession>
<evidence type="ECO:0000256" key="2">
    <source>
        <dbReference type="ARBA" id="ARBA00013855"/>
    </source>
</evidence>
<feature type="coiled-coil region" evidence="5">
    <location>
        <begin position="67"/>
        <end position="97"/>
    </location>
</feature>
<dbReference type="InterPro" id="IPR055342">
    <property type="entry name" value="MreC_beta-barrel_core"/>
</dbReference>
<dbReference type="CDD" id="cd14686">
    <property type="entry name" value="bZIP"/>
    <property type="match status" value="1"/>
</dbReference>
<evidence type="ECO:0000256" key="4">
    <source>
        <dbReference type="ARBA" id="ARBA00032089"/>
    </source>
</evidence>
<evidence type="ECO:0000256" key="3">
    <source>
        <dbReference type="ARBA" id="ARBA00022960"/>
    </source>
</evidence>
<evidence type="ECO:0000259" key="6">
    <source>
        <dbReference type="Pfam" id="PF04085"/>
    </source>
</evidence>
<proteinExistence type="inferred from homology"/>
<dbReference type="InterPro" id="IPR042175">
    <property type="entry name" value="Cell/Rod_MreC_2"/>
</dbReference>
<evidence type="ECO:0000256" key="5">
    <source>
        <dbReference type="SAM" id="Coils"/>
    </source>
</evidence>
<evidence type="ECO:0000256" key="1">
    <source>
        <dbReference type="ARBA" id="ARBA00009369"/>
    </source>
</evidence>
<dbReference type="Gene3D" id="2.40.10.340">
    <property type="entry name" value="Rod shape-determining protein MreC, domain 1"/>
    <property type="match status" value="1"/>
</dbReference>
<organism evidence="7 8">
    <name type="scientific">Candidatus Gottesmanbacteria bacterium RIFCSPHIGHO2_01_FULL_42_12</name>
    <dbReference type="NCBI Taxonomy" id="1798377"/>
    <lineage>
        <taxon>Bacteria</taxon>
        <taxon>Candidatus Gottesmaniibacteriota</taxon>
    </lineage>
</organism>
<dbReference type="EMBL" id="MFJG01000003">
    <property type="protein sequence ID" value="OGG07707.1"/>
    <property type="molecule type" value="Genomic_DNA"/>
</dbReference>
<dbReference type="GO" id="GO:0005886">
    <property type="term" value="C:plasma membrane"/>
    <property type="evidence" value="ECO:0007669"/>
    <property type="project" value="TreeGrafter"/>
</dbReference>
<dbReference type="GO" id="GO:0008360">
    <property type="term" value="P:regulation of cell shape"/>
    <property type="evidence" value="ECO:0007669"/>
    <property type="project" value="UniProtKB-KW"/>
</dbReference>
<reference evidence="7 8" key="1">
    <citation type="journal article" date="2016" name="Nat. Commun.">
        <title>Thousands of microbial genomes shed light on interconnected biogeochemical processes in an aquifer system.</title>
        <authorList>
            <person name="Anantharaman K."/>
            <person name="Brown C.T."/>
            <person name="Hug L.A."/>
            <person name="Sharon I."/>
            <person name="Castelle C.J."/>
            <person name="Probst A.J."/>
            <person name="Thomas B.C."/>
            <person name="Singh A."/>
            <person name="Wilkins M.J."/>
            <person name="Karaoz U."/>
            <person name="Brodie E.L."/>
            <person name="Williams K.H."/>
            <person name="Hubbard S.S."/>
            <person name="Banfield J.F."/>
        </authorList>
    </citation>
    <scope>NUCLEOTIDE SEQUENCE [LARGE SCALE GENOMIC DNA]</scope>
</reference>
<dbReference type="STRING" id="1798377.A2872_01975"/>
<comment type="similarity">
    <text evidence="1">Belongs to the MreC family.</text>
</comment>
<sequence length="252" mass="28174">MQRKIFILIGISVFILILDRMGLLNPIKNVAERAVVMPVSYVTTGVLNGLENNFRILTFWKSGELRIKNLEERNRELEGLKAKNLELQTEIELLKKQLNVSSEVSYTKLSANVIDGAQELVLDVGDNNKIKVGTVVFYLNYYIGRVYKVTPNRSFVELPTNSRSQIPVKIGTVRGTAVGQYNNSIILDKIGQEESILPDDLVLTTGDGDVPVANLYIGKVGAVKSSQSDLFKKFEIIPPIDYKKLDKVFLAI</sequence>
<dbReference type="InterPro" id="IPR007221">
    <property type="entry name" value="MreC"/>
</dbReference>
<gene>
    <name evidence="7" type="ORF">A2872_01975</name>
</gene>
<keyword evidence="3" id="KW-0133">Cell shape</keyword>
<keyword evidence="5" id="KW-0175">Coiled coil</keyword>
<name>A0A1F5Z6B6_9BACT</name>
<feature type="domain" description="Rod shape-determining protein MreC beta-barrel core" evidence="6">
    <location>
        <begin position="117"/>
        <end position="250"/>
    </location>
</feature>
<dbReference type="Gene3D" id="2.40.10.350">
    <property type="entry name" value="Rod shape-determining protein MreC, domain 2"/>
    <property type="match status" value="1"/>
</dbReference>
<comment type="caution">
    <text evidence="7">The sequence shown here is derived from an EMBL/GenBank/DDBJ whole genome shotgun (WGS) entry which is preliminary data.</text>
</comment>
<dbReference type="Proteomes" id="UP000178681">
    <property type="component" value="Unassembled WGS sequence"/>
</dbReference>
<protein>
    <recommendedName>
        <fullName evidence="2">Cell shape-determining protein MreC</fullName>
    </recommendedName>
    <alternativeName>
        <fullName evidence="4">Cell shape protein MreC</fullName>
    </alternativeName>
</protein>
<dbReference type="InterPro" id="IPR042177">
    <property type="entry name" value="Cell/Rod_1"/>
</dbReference>
<dbReference type="PANTHER" id="PTHR34138:SF1">
    <property type="entry name" value="CELL SHAPE-DETERMINING PROTEIN MREC"/>
    <property type="match status" value="1"/>
</dbReference>
<dbReference type="Pfam" id="PF04085">
    <property type="entry name" value="MreC"/>
    <property type="match status" value="1"/>
</dbReference>
<evidence type="ECO:0000313" key="7">
    <source>
        <dbReference type="EMBL" id="OGG07707.1"/>
    </source>
</evidence>